<accession>A0ABX7G879</accession>
<dbReference type="RefSeq" id="WP_203326996.1">
    <property type="nucleotide sequence ID" value="NZ_CP069213.1"/>
</dbReference>
<dbReference type="EMBL" id="CP069213">
    <property type="protein sequence ID" value="QRH03443.1"/>
    <property type="molecule type" value="Genomic_DNA"/>
</dbReference>
<sequence>MYLPIVLILGLVLCIGLQGCSPTGADALWEDYEKRLVRVLGDGSSSETTLAATPIPRFPQPQKRDLQQGGSIGLLELGRLGHCRLGSLIANHNSSLGKVAEPATRFLYQLEFIQAAPACLDTLQGEEELSSTLSKELERKKAAAIDSFIWFLENDDDIRQGLFVKRMGLAPKSGNAGLSDTQQQLRTLLALRQAIETNDVERIDVTAFKHAIQSLSNNDFLARYMAGMDAHLRALNKLNQRLDGHSMMRCTPGHNHASQEILLNILTKYFIGNIQPYLGVYSESQFELSALMSALFEGSAWQAQVEYYFSDAGIAAEIKAAVREHILIWQRLQQSCRLEIKPGTAGRRPG</sequence>
<evidence type="ECO:0000313" key="2">
    <source>
        <dbReference type="Proteomes" id="UP000596252"/>
    </source>
</evidence>
<proteinExistence type="predicted"/>
<protein>
    <submittedName>
        <fullName evidence="1">DUF3080 family protein</fullName>
    </submittedName>
</protein>
<gene>
    <name evidence="1" type="ORF">JQC75_08735</name>
</gene>
<evidence type="ECO:0000313" key="1">
    <source>
        <dbReference type="EMBL" id="QRH03443.1"/>
    </source>
</evidence>
<keyword evidence="2" id="KW-1185">Reference proteome</keyword>
<organism evidence="1 2">
    <name type="scientific">Shewanella litorisediminis</name>
    <dbReference type="NCBI Taxonomy" id="1173586"/>
    <lineage>
        <taxon>Bacteria</taxon>
        <taxon>Pseudomonadati</taxon>
        <taxon>Pseudomonadota</taxon>
        <taxon>Gammaproteobacteria</taxon>
        <taxon>Alteromonadales</taxon>
        <taxon>Shewanellaceae</taxon>
        <taxon>Shewanella</taxon>
    </lineage>
</organism>
<name>A0ABX7G879_9GAMM</name>
<dbReference type="InterPro" id="IPR021431">
    <property type="entry name" value="DUF3080"/>
</dbReference>
<dbReference type="Proteomes" id="UP000596252">
    <property type="component" value="Chromosome"/>
</dbReference>
<reference evidence="1 2" key="1">
    <citation type="journal article" date="2012" name="Antonie Van Leeuwenhoek">
        <title>Shewanella litorisediminis sp. nov., a gammaproteobacterium isolated from a tidal flat sediment.</title>
        <authorList>
            <person name="Lee M.H."/>
            <person name="Yoon J.H."/>
        </authorList>
    </citation>
    <scope>NUCLEOTIDE SEQUENCE [LARGE SCALE GENOMIC DNA]</scope>
    <source>
        <strain evidence="1 2">SMK1-12</strain>
    </source>
</reference>
<dbReference type="Pfam" id="PF11279">
    <property type="entry name" value="DUF3080"/>
    <property type="match status" value="1"/>
</dbReference>